<proteinExistence type="predicted"/>
<sequence length="110" mass="11925">MDASGNAFVPASEIQRGQQAAIMFDVMNRGKGTSAPWNFVVNLPTAESYLFRSGIQAALLPSEKIRFTIGFSDIRSGTTTAVITIDPDNSLQDANRQNDHASAAFYRSPN</sequence>
<dbReference type="STRING" id="1802280.A3B37_03995"/>
<name>A0A1G2LCF6_9BACT</name>
<evidence type="ECO:0008006" key="4">
    <source>
        <dbReference type="Google" id="ProtNLM"/>
    </source>
</evidence>
<protein>
    <recommendedName>
        <fullName evidence="4">CARDB domain-containing protein</fullName>
    </recommendedName>
</protein>
<dbReference type="Gene3D" id="2.60.40.10">
    <property type="entry name" value="Immunoglobulins"/>
    <property type="match status" value="1"/>
</dbReference>
<evidence type="ECO:0000313" key="2">
    <source>
        <dbReference type="EMBL" id="OHA09298.1"/>
    </source>
</evidence>
<reference evidence="2 3" key="1">
    <citation type="journal article" date="2016" name="Nat. Commun.">
        <title>Thousands of microbial genomes shed light on interconnected biogeochemical processes in an aquifer system.</title>
        <authorList>
            <person name="Anantharaman K."/>
            <person name="Brown C.T."/>
            <person name="Hug L.A."/>
            <person name="Sharon I."/>
            <person name="Castelle C.J."/>
            <person name="Probst A.J."/>
            <person name="Thomas B.C."/>
            <person name="Singh A."/>
            <person name="Wilkins M.J."/>
            <person name="Karaoz U."/>
            <person name="Brodie E.L."/>
            <person name="Williams K.H."/>
            <person name="Hubbard S.S."/>
            <person name="Banfield J.F."/>
        </authorList>
    </citation>
    <scope>NUCLEOTIDE SEQUENCE [LARGE SCALE GENOMIC DNA]</scope>
</reference>
<accession>A0A1G2LCF6</accession>
<organism evidence="2 3">
    <name type="scientific">Candidatus Sungbacteria bacterium RIFCSPLOWO2_01_FULL_59_16</name>
    <dbReference type="NCBI Taxonomy" id="1802280"/>
    <lineage>
        <taxon>Bacteria</taxon>
        <taxon>Candidatus Sungiibacteriota</taxon>
    </lineage>
</organism>
<dbReference type="EMBL" id="MHQS01000004">
    <property type="protein sequence ID" value="OHA09298.1"/>
    <property type="molecule type" value="Genomic_DNA"/>
</dbReference>
<evidence type="ECO:0000313" key="3">
    <source>
        <dbReference type="Proteomes" id="UP000176705"/>
    </source>
</evidence>
<dbReference type="InterPro" id="IPR013783">
    <property type="entry name" value="Ig-like_fold"/>
</dbReference>
<dbReference type="AlphaFoldDB" id="A0A1G2LCF6"/>
<comment type="caution">
    <text evidence="2">The sequence shown here is derived from an EMBL/GenBank/DDBJ whole genome shotgun (WGS) entry which is preliminary data.</text>
</comment>
<gene>
    <name evidence="2" type="ORF">A3B37_03995</name>
</gene>
<evidence type="ECO:0000256" key="1">
    <source>
        <dbReference type="SAM" id="MobiDB-lite"/>
    </source>
</evidence>
<feature type="region of interest" description="Disordered" evidence="1">
    <location>
        <begin position="89"/>
        <end position="110"/>
    </location>
</feature>
<dbReference type="Proteomes" id="UP000176705">
    <property type="component" value="Unassembled WGS sequence"/>
</dbReference>